<dbReference type="KEGG" id="pden:F1C79_02890"/>
<dbReference type="InterPro" id="IPR051691">
    <property type="entry name" value="Metab_Enz_Cyan_OpOx_G3PDH"/>
</dbReference>
<dbReference type="EMBL" id="CP043626">
    <property type="protein sequence ID" value="QEY70684.1"/>
    <property type="molecule type" value="Genomic_DNA"/>
</dbReference>
<dbReference type="AlphaFoldDB" id="A0A9X7MWD7"/>
<dbReference type="PRINTS" id="PR00419">
    <property type="entry name" value="ADXRDTASE"/>
</dbReference>
<keyword evidence="4" id="KW-1185">Reference proteome</keyword>
<evidence type="ECO:0000256" key="1">
    <source>
        <dbReference type="ARBA" id="ARBA00023002"/>
    </source>
</evidence>
<reference evidence="3 4" key="1">
    <citation type="submission" date="2019-09" db="EMBL/GenBank/DDBJ databases">
        <title>Prosopis cineraria nodule microbiome.</title>
        <authorList>
            <person name="Chaluvadi S.R."/>
            <person name="Ali R."/>
            <person name="Wang X."/>
        </authorList>
    </citation>
    <scope>NUCLEOTIDE SEQUENCE [LARGE SCALE GENOMIC DNA]</scope>
    <source>
        <strain evidence="3 4">BG1</strain>
    </source>
</reference>
<evidence type="ECO:0000313" key="3">
    <source>
        <dbReference type="EMBL" id="QEY70684.1"/>
    </source>
</evidence>
<dbReference type="InterPro" id="IPR036188">
    <property type="entry name" value="FAD/NAD-bd_sf"/>
</dbReference>
<dbReference type="PANTHER" id="PTHR42949">
    <property type="entry name" value="ANAEROBIC GLYCEROL-3-PHOSPHATE DEHYDROGENASE SUBUNIT B"/>
    <property type="match status" value="1"/>
</dbReference>
<evidence type="ECO:0000313" key="4">
    <source>
        <dbReference type="Proteomes" id="UP000326659"/>
    </source>
</evidence>
<dbReference type="Gene3D" id="3.50.50.60">
    <property type="entry name" value="FAD/NAD(P)-binding domain"/>
    <property type="match status" value="2"/>
</dbReference>
<dbReference type="GO" id="GO:0016491">
    <property type="term" value="F:oxidoreductase activity"/>
    <property type="evidence" value="ECO:0007669"/>
    <property type="project" value="UniProtKB-KW"/>
</dbReference>
<dbReference type="InterPro" id="IPR023753">
    <property type="entry name" value="FAD/NAD-binding_dom"/>
</dbReference>
<name>A0A9X7MWD7_PSEDE</name>
<sequence length="410" mass="44535">MNRTETTDVAIIGSGPAGLAAAIELKRLGVARVMVLERESEAGGIPRHCAHPPFGFREYGRLLTGPAYARFNAETARNAGVDIRLRHNVVSLGLLGHLEVATPEGPLKVEARRVLLATGARETPRSARLVGGDRPLGVINTGALQSYLYLQGLKPFERPLIVGTELVSLSSVLSCRRAGIRPVAMIEERERATARWPLSLFPKLCGVPMHFGCELLDIQGAGRVESARVRQADGSIREFDCDGVLLTGRFTPESSLVRLSHLHLDPASGGPSIDQFGRCSDTSYFAAGNLLRPIETAGWSFREGKRIAGLIAEDLGHSLPAPNAFITVKCSAPLKLCVPQRLVYSDRIGLQQLQLRVDQAVSGRLQVCLDGREVWSRQTSCLPERRLLIPLGELPLSASAQRLDIAFLPR</sequence>
<dbReference type="OrthoDB" id="5287468at2"/>
<dbReference type="SUPFAM" id="SSF51905">
    <property type="entry name" value="FAD/NAD(P)-binding domain"/>
    <property type="match status" value="1"/>
</dbReference>
<proteinExistence type="predicted"/>
<dbReference type="Proteomes" id="UP000326659">
    <property type="component" value="Chromosome"/>
</dbReference>
<evidence type="ECO:0000259" key="2">
    <source>
        <dbReference type="Pfam" id="PF07992"/>
    </source>
</evidence>
<accession>A0A9X7MWD7</accession>
<organism evidence="3 4">
    <name type="scientific">Pseudomonas denitrificans</name>
    <dbReference type="NCBI Taxonomy" id="43306"/>
    <lineage>
        <taxon>Bacteria</taxon>
        <taxon>Pseudomonadati</taxon>
        <taxon>Pseudomonadota</taxon>
        <taxon>Gammaproteobacteria</taxon>
        <taxon>Pseudomonadales</taxon>
        <taxon>Pseudomonadaceae</taxon>
        <taxon>Halopseudomonas</taxon>
    </lineage>
</organism>
<dbReference type="PANTHER" id="PTHR42949:SF3">
    <property type="entry name" value="ANAEROBIC GLYCEROL-3-PHOSPHATE DEHYDROGENASE SUBUNIT B"/>
    <property type="match status" value="1"/>
</dbReference>
<protein>
    <submittedName>
        <fullName evidence="3">FAD-binding protein</fullName>
    </submittedName>
</protein>
<dbReference type="RefSeq" id="WP_151186439.1">
    <property type="nucleotide sequence ID" value="NZ_CP043626.1"/>
</dbReference>
<gene>
    <name evidence="3" type="ORF">F1C79_02890</name>
</gene>
<dbReference type="Pfam" id="PF07992">
    <property type="entry name" value="Pyr_redox_2"/>
    <property type="match status" value="1"/>
</dbReference>
<feature type="domain" description="FAD/NAD(P)-binding" evidence="2">
    <location>
        <begin position="8"/>
        <end position="297"/>
    </location>
</feature>
<keyword evidence="1" id="KW-0560">Oxidoreductase</keyword>